<accession>A0A392QQC4</accession>
<dbReference type="Gene3D" id="3.20.90.10">
    <property type="entry name" value="Tubby Protein, Chain A"/>
    <property type="match status" value="1"/>
</dbReference>
<dbReference type="PROSITE" id="PS01200">
    <property type="entry name" value="TUB_1"/>
    <property type="match status" value="1"/>
</dbReference>
<sequence>TCIEELYHVLHQYHYHHQLQHHQEQNHHHKAGGLIYLLRARGPRKMQCTMLLIPISSVKEGGTAPTPLKFTSYHNEHESSKGKKPEVVEFGSTCTDFEREPLILNSKAPRWHEQLLCWCLYFRGRVTVASVKNFQHVAAEDPWEEKVILQFGKIGDDTLVSSLRFSSLCNMFE</sequence>
<dbReference type="EMBL" id="LXQA010153330">
    <property type="protein sequence ID" value="MCI26448.1"/>
    <property type="molecule type" value="Genomic_DNA"/>
</dbReference>
<dbReference type="PANTHER" id="PTHR16517:SF104">
    <property type="entry name" value="TUBBY-LIKE F-BOX PROTEIN 6"/>
    <property type="match status" value="1"/>
</dbReference>
<comment type="similarity">
    <text evidence="1">Belongs to the TUB family.</text>
</comment>
<organism evidence="3 4">
    <name type="scientific">Trifolium medium</name>
    <dbReference type="NCBI Taxonomy" id="97028"/>
    <lineage>
        <taxon>Eukaryota</taxon>
        <taxon>Viridiplantae</taxon>
        <taxon>Streptophyta</taxon>
        <taxon>Embryophyta</taxon>
        <taxon>Tracheophyta</taxon>
        <taxon>Spermatophyta</taxon>
        <taxon>Magnoliopsida</taxon>
        <taxon>eudicotyledons</taxon>
        <taxon>Gunneridae</taxon>
        <taxon>Pentapetalae</taxon>
        <taxon>rosids</taxon>
        <taxon>fabids</taxon>
        <taxon>Fabales</taxon>
        <taxon>Fabaceae</taxon>
        <taxon>Papilionoideae</taxon>
        <taxon>50 kb inversion clade</taxon>
        <taxon>NPAAA clade</taxon>
        <taxon>Hologalegina</taxon>
        <taxon>IRL clade</taxon>
        <taxon>Trifolieae</taxon>
        <taxon>Trifolium</taxon>
    </lineage>
</organism>
<dbReference type="AlphaFoldDB" id="A0A392QQC4"/>
<evidence type="ECO:0000313" key="3">
    <source>
        <dbReference type="EMBL" id="MCI26448.1"/>
    </source>
</evidence>
<dbReference type="SUPFAM" id="SSF54518">
    <property type="entry name" value="Tubby C-terminal domain-like"/>
    <property type="match status" value="1"/>
</dbReference>
<evidence type="ECO:0000256" key="1">
    <source>
        <dbReference type="ARBA" id="ARBA00007129"/>
    </source>
</evidence>
<name>A0A392QQC4_9FABA</name>
<dbReference type="Proteomes" id="UP000265520">
    <property type="component" value="Unassembled WGS sequence"/>
</dbReference>
<dbReference type="InterPro" id="IPR025659">
    <property type="entry name" value="Tubby-like_C"/>
</dbReference>
<keyword evidence="4" id="KW-1185">Reference proteome</keyword>
<dbReference type="InterPro" id="IPR018066">
    <property type="entry name" value="Tubby_C_CS"/>
</dbReference>
<evidence type="ECO:0000259" key="2">
    <source>
        <dbReference type="Pfam" id="PF01167"/>
    </source>
</evidence>
<feature type="non-terminal residue" evidence="3">
    <location>
        <position position="1"/>
    </location>
</feature>
<proteinExistence type="inferred from homology"/>
<dbReference type="InterPro" id="IPR000007">
    <property type="entry name" value="Tubby_C"/>
</dbReference>
<protein>
    <submittedName>
        <fullName evidence="3">Tubby-F-box-like protein</fullName>
    </submittedName>
</protein>
<feature type="domain" description="Tubby C-terminal" evidence="2">
    <location>
        <begin position="28"/>
        <end position="159"/>
    </location>
</feature>
<dbReference type="Pfam" id="PF01167">
    <property type="entry name" value="Tub"/>
    <property type="match status" value="1"/>
</dbReference>
<reference evidence="3 4" key="1">
    <citation type="journal article" date="2018" name="Front. Plant Sci.">
        <title>Red Clover (Trifolium pratense) and Zigzag Clover (T. medium) - A Picture of Genomic Similarities and Differences.</title>
        <authorList>
            <person name="Dluhosova J."/>
            <person name="Istvanek J."/>
            <person name="Nedelnik J."/>
            <person name="Repkova J."/>
        </authorList>
    </citation>
    <scope>NUCLEOTIDE SEQUENCE [LARGE SCALE GENOMIC DNA]</scope>
    <source>
        <strain evidence="4">cv. 10/8</strain>
        <tissue evidence="3">Leaf</tissue>
    </source>
</reference>
<dbReference type="PANTHER" id="PTHR16517">
    <property type="entry name" value="TUBBY-RELATED"/>
    <property type="match status" value="1"/>
</dbReference>
<dbReference type="GO" id="GO:0006355">
    <property type="term" value="P:regulation of DNA-templated transcription"/>
    <property type="evidence" value="ECO:0007669"/>
    <property type="project" value="UniProtKB-ARBA"/>
</dbReference>
<evidence type="ECO:0000313" key="4">
    <source>
        <dbReference type="Proteomes" id="UP000265520"/>
    </source>
</evidence>
<comment type="caution">
    <text evidence="3">The sequence shown here is derived from an EMBL/GenBank/DDBJ whole genome shotgun (WGS) entry which is preliminary data.</text>
</comment>
<dbReference type="PRINTS" id="PR01573">
    <property type="entry name" value="SUPERTUBBY"/>
</dbReference>